<protein>
    <recommendedName>
        <fullName evidence="2">DUF302 domain-containing protein</fullName>
    </recommendedName>
</protein>
<feature type="chain" id="PRO_5032498892" description="DUF302 domain-containing protein" evidence="1">
    <location>
        <begin position="27"/>
        <end position="166"/>
    </location>
</feature>
<dbReference type="Pfam" id="PF03625">
    <property type="entry name" value="DUF302"/>
    <property type="match status" value="1"/>
</dbReference>
<name>A0A8B2NRE6_9HYPH</name>
<feature type="signal peptide" evidence="1">
    <location>
        <begin position="1"/>
        <end position="26"/>
    </location>
</feature>
<feature type="domain" description="DUF302" evidence="2">
    <location>
        <begin position="73"/>
        <end position="129"/>
    </location>
</feature>
<organism evidence="3 4">
    <name type="scientific">Acuticoccus sediminis</name>
    <dbReference type="NCBI Taxonomy" id="2184697"/>
    <lineage>
        <taxon>Bacteria</taxon>
        <taxon>Pseudomonadati</taxon>
        <taxon>Pseudomonadota</taxon>
        <taxon>Alphaproteobacteria</taxon>
        <taxon>Hyphomicrobiales</taxon>
        <taxon>Amorphaceae</taxon>
        <taxon>Acuticoccus</taxon>
    </lineage>
</organism>
<dbReference type="InterPro" id="IPR005180">
    <property type="entry name" value="DUF302"/>
</dbReference>
<dbReference type="AlphaFoldDB" id="A0A8B2NRE6"/>
<comment type="caution">
    <text evidence="3">The sequence shown here is derived from an EMBL/GenBank/DDBJ whole genome shotgun (WGS) entry which is preliminary data.</text>
</comment>
<keyword evidence="1" id="KW-0732">Signal</keyword>
<dbReference type="EMBL" id="QHHQ01000003">
    <property type="protein sequence ID" value="RAI00880.1"/>
    <property type="molecule type" value="Genomic_DNA"/>
</dbReference>
<accession>A0A8B2NRE6</accession>
<dbReference type="InterPro" id="IPR035923">
    <property type="entry name" value="TT1751-like_sf"/>
</dbReference>
<dbReference type="SUPFAM" id="SSF103247">
    <property type="entry name" value="TT1751-like"/>
    <property type="match status" value="1"/>
</dbReference>
<evidence type="ECO:0000313" key="3">
    <source>
        <dbReference type="EMBL" id="RAI00880.1"/>
    </source>
</evidence>
<evidence type="ECO:0000313" key="4">
    <source>
        <dbReference type="Proteomes" id="UP000249590"/>
    </source>
</evidence>
<dbReference type="RefSeq" id="WP_111347333.1">
    <property type="nucleotide sequence ID" value="NZ_QHHQ01000003.1"/>
</dbReference>
<dbReference type="Proteomes" id="UP000249590">
    <property type="component" value="Unassembled WGS sequence"/>
</dbReference>
<gene>
    <name evidence="3" type="ORF">DLJ53_16755</name>
</gene>
<proteinExistence type="predicted"/>
<evidence type="ECO:0000259" key="2">
    <source>
        <dbReference type="Pfam" id="PF03625"/>
    </source>
</evidence>
<dbReference type="CDD" id="cd14797">
    <property type="entry name" value="DUF302"/>
    <property type="match status" value="1"/>
</dbReference>
<dbReference type="Gene3D" id="3.30.310.70">
    <property type="entry name" value="TT1751-like domain"/>
    <property type="match status" value="1"/>
</dbReference>
<dbReference type="OrthoDB" id="5783872at2"/>
<keyword evidence="4" id="KW-1185">Reference proteome</keyword>
<reference evidence="3 4" key="1">
    <citation type="submission" date="2018-05" db="EMBL/GenBank/DDBJ databases">
        <title>Acuticoccus sediminis sp. nov., isolated from deep-sea sediment of Indian Ocean.</title>
        <authorList>
            <person name="Liu X."/>
            <person name="Lai Q."/>
            <person name="Du Y."/>
            <person name="Sun F."/>
            <person name="Zhang X."/>
            <person name="Wang S."/>
            <person name="Shao Z."/>
        </authorList>
    </citation>
    <scope>NUCLEOTIDE SEQUENCE [LARGE SCALE GENOMIC DNA]</scope>
    <source>
        <strain evidence="3 4">PTG4-2</strain>
    </source>
</reference>
<evidence type="ECO:0000256" key="1">
    <source>
        <dbReference type="SAM" id="SignalP"/>
    </source>
</evidence>
<sequence>MKFQTIVLAGCLGIAALAPLTAPATADSVLGSPDGWYVVETDKDYATLLNDLKEAVKANKMAVVTEAGPTEVAAQRGATIPGNRVVGVFRNDYAVSIIELVPAAMIEAPIRIMVMEEPDGTATLAYATPTTVFAPYMADGGGELEELAASLDEIFADIVADASRDD</sequence>